<reference evidence="2" key="2">
    <citation type="submission" date="2025-08" db="UniProtKB">
        <authorList>
            <consortium name="RefSeq"/>
        </authorList>
    </citation>
    <scope>IDENTIFICATION</scope>
</reference>
<dbReference type="InterPro" id="IPR053157">
    <property type="entry name" value="Sterol_Uptake_Regulator"/>
</dbReference>
<reference evidence="2" key="1">
    <citation type="submission" date="2025-02" db="EMBL/GenBank/DDBJ databases">
        <authorList>
            <consortium name="NCBI Genome Project"/>
        </authorList>
    </citation>
    <scope>NUCLEOTIDE SEQUENCE</scope>
</reference>
<dbReference type="KEGG" id="ang:An01g06330"/>
<proteinExistence type="predicted"/>
<dbReference type="GeneID" id="4977111"/>
<protein>
    <submittedName>
        <fullName evidence="2">Uncharacterized protein</fullName>
    </submittedName>
</protein>
<name>A0AAJ8BTV2_ASPNG</name>
<accession>A0AAJ8BTV2</accession>
<dbReference type="RefSeq" id="XP_059603179.1">
    <property type="nucleotide sequence ID" value="XM_059748682.1"/>
</dbReference>
<dbReference type="Pfam" id="PF11951">
    <property type="entry name" value="Fungal_trans_2"/>
    <property type="match status" value="1"/>
</dbReference>
<dbReference type="PANTHER" id="PTHR47784:SF13">
    <property type="entry name" value="ZN(II)2CYS6 TRANSCRIPTION FACTOR (EUROFUNG)"/>
    <property type="match status" value="1"/>
</dbReference>
<sequence>MDPVAPSNPTGELNIQDLELMMQWCTTTYRSVSRNTSVEGIWQGVVPREAMRHPFLMHGILALSALDLGFNCPSGPPKDYYIRTAQAHQSRAVTGLGKVAGCLDQSNCNAAFALSSIMVVFSFALPRTTNKHGDVLNELLNIFRFTRGSVDVQGGIIDWVADGEFSPLLECDTSQPTMPDTSRLAIMSLTRMNADLASRDPAHDKATYDTTIRYLSYSLDKLARGGETMIIAFQWIFQIPPRYLDLLQQRQPFALTRFMDEIYKYLFFHSPGHDLQFRHRQWMHPHAGEYRVVNMTTLERRVQRARCPSIALNPRETLLPSVGPGSNLTGLPGTHAIVNKRELCSGLQQKEDQDMTGNHIWGGRPGISTKSGAE</sequence>
<dbReference type="PANTHER" id="PTHR47784">
    <property type="entry name" value="STEROL UPTAKE CONTROL PROTEIN 2"/>
    <property type="match status" value="1"/>
</dbReference>
<evidence type="ECO:0000256" key="1">
    <source>
        <dbReference type="SAM" id="MobiDB-lite"/>
    </source>
</evidence>
<evidence type="ECO:0000313" key="2">
    <source>
        <dbReference type="RefSeq" id="XP_059603179.1"/>
    </source>
</evidence>
<organism evidence="2">
    <name type="scientific">Aspergillus niger</name>
    <dbReference type="NCBI Taxonomy" id="5061"/>
    <lineage>
        <taxon>Eukaryota</taxon>
        <taxon>Fungi</taxon>
        <taxon>Dikarya</taxon>
        <taxon>Ascomycota</taxon>
        <taxon>Pezizomycotina</taxon>
        <taxon>Eurotiomycetes</taxon>
        <taxon>Eurotiomycetidae</taxon>
        <taxon>Eurotiales</taxon>
        <taxon>Aspergillaceae</taxon>
        <taxon>Aspergillus</taxon>
        <taxon>Aspergillus subgen. Circumdati</taxon>
    </lineage>
</organism>
<dbReference type="AlphaFoldDB" id="A0AAJ8BTV2"/>
<dbReference type="InterPro" id="IPR021858">
    <property type="entry name" value="Fun_TF"/>
</dbReference>
<gene>
    <name evidence="2" type="ORF">An01g06330</name>
</gene>
<feature type="region of interest" description="Disordered" evidence="1">
    <location>
        <begin position="354"/>
        <end position="374"/>
    </location>
</feature>
<dbReference type="VEuPathDB" id="FungiDB:An01g06330"/>